<evidence type="ECO:0008006" key="4">
    <source>
        <dbReference type="Google" id="ProtNLM"/>
    </source>
</evidence>
<dbReference type="GeneID" id="85165773"/>
<organism evidence="2 3">
    <name type="scientific">Bifidobacterium scardovii</name>
    <dbReference type="NCBI Taxonomy" id="158787"/>
    <lineage>
        <taxon>Bacteria</taxon>
        <taxon>Bacillati</taxon>
        <taxon>Actinomycetota</taxon>
        <taxon>Actinomycetes</taxon>
        <taxon>Bifidobacteriales</taxon>
        <taxon>Bifidobacteriaceae</taxon>
        <taxon>Bifidobacterium</taxon>
    </lineage>
</organism>
<gene>
    <name evidence="2" type="ORF">BSCA_2427</name>
</gene>
<dbReference type="RefSeq" id="WP_375713308.1">
    <property type="nucleotide sequence ID" value="NZ_CAUPKV010000049.1"/>
</dbReference>
<accession>A0A087D8Y3</accession>
<evidence type="ECO:0000313" key="2">
    <source>
        <dbReference type="EMBL" id="KFI91983.1"/>
    </source>
</evidence>
<reference evidence="2 3" key="1">
    <citation type="submission" date="2014-03" db="EMBL/GenBank/DDBJ databases">
        <title>Genomics of Bifidobacteria.</title>
        <authorList>
            <person name="Ventura M."/>
            <person name="Milani C."/>
            <person name="Lugli G.A."/>
        </authorList>
    </citation>
    <scope>NUCLEOTIDE SEQUENCE [LARGE SCALE GENOMIC DNA]</scope>
    <source>
        <strain evidence="2 3">LMG 21589</strain>
    </source>
</reference>
<name>A0A087D8Y3_9BIFI</name>
<keyword evidence="1" id="KW-1133">Transmembrane helix</keyword>
<keyword evidence="1" id="KW-0472">Membrane</keyword>
<keyword evidence="3" id="KW-1185">Reference proteome</keyword>
<protein>
    <recommendedName>
        <fullName evidence="4">Carbon starvation protein</fullName>
    </recommendedName>
</protein>
<dbReference type="AlphaFoldDB" id="A0A087D8Y3"/>
<proteinExistence type="predicted"/>
<evidence type="ECO:0000313" key="3">
    <source>
        <dbReference type="Proteomes" id="UP000029033"/>
    </source>
</evidence>
<sequence>MNMEFNTRTRARLYALTCLACLAWLVQTVVQSYGDGTLLTWPTAILALCLIVVVGYTGYNAVAGWNAGDGDGDGAGEGSGGDGDGTPAR</sequence>
<dbReference type="eggNOG" id="ENOG5031SS1">
    <property type="taxonomic scope" value="Bacteria"/>
</dbReference>
<comment type="caution">
    <text evidence="2">The sequence shown here is derived from an EMBL/GenBank/DDBJ whole genome shotgun (WGS) entry which is preliminary data.</text>
</comment>
<dbReference type="Proteomes" id="UP000029033">
    <property type="component" value="Unassembled WGS sequence"/>
</dbReference>
<dbReference type="STRING" id="158787.BSCA_2427"/>
<keyword evidence="1" id="KW-0812">Transmembrane</keyword>
<evidence type="ECO:0000256" key="1">
    <source>
        <dbReference type="SAM" id="Phobius"/>
    </source>
</evidence>
<feature type="transmembrane region" description="Helical" evidence="1">
    <location>
        <begin position="38"/>
        <end position="59"/>
    </location>
</feature>
<dbReference type="EMBL" id="JGZO01000018">
    <property type="protein sequence ID" value="KFI91983.1"/>
    <property type="molecule type" value="Genomic_DNA"/>
</dbReference>